<proteinExistence type="predicted"/>
<sequence>MTLTSRDGQDTPPMSAVSGCAAVGDGCGVERFDVEVEAEGEGDADGEPEEADGDGEALESDDVFSTAEVMISAPRTKNTAAMMTLGNCIAFLPGPRGDTTRAAGDPRSFLT</sequence>
<organism evidence="2 3">
    <name type="scientific">Actinomadura fibrosa</name>
    <dbReference type="NCBI Taxonomy" id="111802"/>
    <lineage>
        <taxon>Bacteria</taxon>
        <taxon>Bacillati</taxon>
        <taxon>Actinomycetota</taxon>
        <taxon>Actinomycetes</taxon>
        <taxon>Streptosporangiales</taxon>
        <taxon>Thermomonosporaceae</taxon>
        <taxon>Actinomadura</taxon>
    </lineage>
</organism>
<name>A0ABW2XRK0_9ACTN</name>
<feature type="region of interest" description="Disordered" evidence="1">
    <location>
        <begin position="37"/>
        <end position="57"/>
    </location>
</feature>
<accession>A0ABW2XRK0</accession>
<evidence type="ECO:0008006" key="4">
    <source>
        <dbReference type="Google" id="ProtNLM"/>
    </source>
</evidence>
<evidence type="ECO:0000313" key="2">
    <source>
        <dbReference type="EMBL" id="MFD0688390.1"/>
    </source>
</evidence>
<gene>
    <name evidence="2" type="ORF">ACFQZM_28110</name>
</gene>
<evidence type="ECO:0000313" key="3">
    <source>
        <dbReference type="Proteomes" id="UP001597063"/>
    </source>
</evidence>
<evidence type="ECO:0000256" key="1">
    <source>
        <dbReference type="SAM" id="MobiDB-lite"/>
    </source>
</evidence>
<dbReference type="Proteomes" id="UP001597063">
    <property type="component" value="Unassembled WGS sequence"/>
</dbReference>
<dbReference type="EMBL" id="JBHTGP010000013">
    <property type="protein sequence ID" value="MFD0688390.1"/>
    <property type="molecule type" value="Genomic_DNA"/>
</dbReference>
<protein>
    <recommendedName>
        <fullName evidence="4">DUF397 domain-containing protein</fullName>
    </recommendedName>
</protein>
<reference evidence="3" key="1">
    <citation type="journal article" date="2019" name="Int. J. Syst. Evol. Microbiol.">
        <title>The Global Catalogue of Microorganisms (GCM) 10K type strain sequencing project: providing services to taxonomists for standard genome sequencing and annotation.</title>
        <authorList>
            <consortium name="The Broad Institute Genomics Platform"/>
            <consortium name="The Broad Institute Genome Sequencing Center for Infectious Disease"/>
            <person name="Wu L."/>
            <person name="Ma J."/>
        </authorList>
    </citation>
    <scope>NUCLEOTIDE SEQUENCE [LARGE SCALE GENOMIC DNA]</scope>
    <source>
        <strain evidence="3">JCM 9371</strain>
    </source>
</reference>
<comment type="caution">
    <text evidence="2">The sequence shown here is derived from an EMBL/GenBank/DDBJ whole genome shotgun (WGS) entry which is preliminary data.</text>
</comment>
<dbReference type="RefSeq" id="WP_165502997.1">
    <property type="nucleotide sequence ID" value="NZ_CAACUY010000087.1"/>
</dbReference>
<keyword evidence="3" id="KW-1185">Reference proteome</keyword>